<protein>
    <submittedName>
        <fullName evidence="1">Uncharacterized protein</fullName>
    </submittedName>
</protein>
<reference evidence="1 2" key="1">
    <citation type="submission" date="2024-04" db="EMBL/GenBank/DDBJ databases">
        <authorList>
            <person name="Fracassetti M."/>
        </authorList>
    </citation>
    <scope>NUCLEOTIDE SEQUENCE [LARGE SCALE GENOMIC DNA]</scope>
</reference>
<proteinExistence type="predicted"/>
<gene>
    <name evidence="1" type="ORF">LTRI10_LOCUS3999</name>
</gene>
<accession>A0AAV2CIA2</accession>
<dbReference type="EMBL" id="OZ034813">
    <property type="protein sequence ID" value="CAL1356289.1"/>
    <property type="molecule type" value="Genomic_DNA"/>
</dbReference>
<dbReference type="Proteomes" id="UP001497516">
    <property type="component" value="Chromosome 1"/>
</dbReference>
<dbReference type="AlphaFoldDB" id="A0AAV2CIA2"/>
<organism evidence="1 2">
    <name type="scientific">Linum trigynum</name>
    <dbReference type="NCBI Taxonomy" id="586398"/>
    <lineage>
        <taxon>Eukaryota</taxon>
        <taxon>Viridiplantae</taxon>
        <taxon>Streptophyta</taxon>
        <taxon>Embryophyta</taxon>
        <taxon>Tracheophyta</taxon>
        <taxon>Spermatophyta</taxon>
        <taxon>Magnoliopsida</taxon>
        <taxon>eudicotyledons</taxon>
        <taxon>Gunneridae</taxon>
        <taxon>Pentapetalae</taxon>
        <taxon>rosids</taxon>
        <taxon>fabids</taxon>
        <taxon>Malpighiales</taxon>
        <taxon>Linaceae</taxon>
        <taxon>Linum</taxon>
    </lineage>
</organism>
<keyword evidence="2" id="KW-1185">Reference proteome</keyword>
<sequence length="82" mass="9076">MWKACLHYDSSRRISTSSNLEMHMAHSRPSLTPWREENWKKGSDSIAVSWVVLCCAIAPPRGGRGDGVGGVGGYGRRGMVWE</sequence>
<evidence type="ECO:0000313" key="2">
    <source>
        <dbReference type="Proteomes" id="UP001497516"/>
    </source>
</evidence>
<evidence type="ECO:0000313" key="1">
    <source>
        <dbReference type="EMBL" id="CAL1356289.1"/>
    </source>
</evidence>
<name>A0AAV2CIA2_9ROSI</name>